<comment type="caution">
    <text evidence="2">The sequence shown here is derived from an EMBL/GenBank/DDBJ whole genome shotgun (WGS) entry which is preliminary data.</text>
</comment>
<dbReference type="AlphaFoldDB" id="A0A9K3GFY0"/>
<keyword evidence="3" id="KW-1185">Reference proteome</keyword>
<evidence type="ECO:0000313" key="3">
    <source>
        <dbReference type="Proteomes" id="UP000265618"/>
    </source>
</evidence>
<protein>
    <submittedName>
        <fullName evidence="2">Uncharacterized protein</fullName>
    </submittedName>
</protein>
<dbReference type="EMBL" id="BDIP01000200">
    <property type="protein sequence ID" value="GIQ80591.1"/>
    <property type="molecule type" value="Genomic_DNA"/>
</dbReference>
<feature type="signal peptide" evidence="1">
    <location>
        <begin position="1"/>
        <end position="17"/>
    </location>
</feature>
<feature type="chain" id="PRO_5039955113" evidence="1">
    <location>
        <begin position="18"/>
        <end position="170"/>
    </location>
</feature>
<proteinExistence type="predicted"/>
<name>A0A9K3GFY0_9EUKA</name>
<organism evidence="2 3">
    <name type="scientific">Kipferlia bialata</name>
    <dbReference type="NCBI Taxonomy" id="797122"/>
    <lineage>
        <taxon>Eukaryota</taxon>
        <taxon>Metamonada</taxon>
        <taxon>Carpediemonas-like organisms</taxon>
        <taxon>Kipferlia</taxon>
    </lineage>
</organism>
<gene>
    <name evidence="2" type="ORF">KIPB_001417</name>
</gene>
<reference evidence="2 3" key="1">
    <citation type="journal article" date="2018" name="PLoS ONE">
        <title>The draft genome of Kipferlia bialata reveals reductive genome evolution in fornicate parasites.</title>
        <authorList>
            <person name="Tanifuji G."/>
            <person name="Takabayashi S."/>
            <person name="Kume K."/>
            <person name="Takagi M."/>
            <person name="Nakayama T."/>
            <person name="Kamikawa R."/>
            <person name="Inagaki Y."/>
            <person name="Hashimoto T."/>
        </authorList>
    </citation>
    <scope>NUCLEOTIDE SEQUENCE [LARGE SCALE GENOMIC DNA]</scope>
    <source>
        <strain evidence="2">NY0173</strain>
    </source>
</reference>
<keyword evidence="1" id="KW-0732">Signal</keyword>
<evidence type="ECO:0000313" key="2">
    <source>
        <dbReference type="EMBL" id="GIQ80591.1"/>
    </source>
</evidence>
<accession>A0A9K3GFY0</accession>
<evidence type="ECO:0000256" key="1">
    <source>
        <dbReference type="SAM" id="SignalP"/>
    </source>
</evidence>
<sequence length="170" mass="18448">MHCLCLAILALLVGTLATVDGVVDRDTQLDLTGADCHYDTSKRRCMGPCSALTDDKWCVEYQPGQCGCKACEYDYYSNACVGACHYPYTCVLSGDRQCECARCGWSSTKKDACLGICNSPYMCGQTTETGPCQCTKDTCFYEFASGTCKGVCQSGTRCQVDRPGHCTCSR</sequence>
<dbReference type="Proteomes" id="UP000265618">
    <property type="component" value="Unassembled WGS sequence"/>
</dbReference>